<dbReference type="iPTMnet" id="Q8C4K5"/>
<evidence type="ECO:0000313" key="3">
    <source>
        <dbReference type="MGI" id="MGI:3641675"/>
    </source>
</evidence>
<dbReference type="AGR" id="MGI:3641675"/>
<name>Q8C4K5_MOUSE</name>
<reference evidence="2" key="5">
    <citation type="journal article" date="2002" name="Nature">
        <title>Analysis of the mouse transcriptome based on functional annotation of 60,770 full-length cDNAs.</title>
        <authorList>
            <consortium name="The FANTOM Consortium and the RIKEN Genome Exploration Research Group Phase I and II Team"/>
        </authorList>
    </citation>
    <scope>NUCLEOTIDE SEQUENCE</scope>
    <source>
        <strain evidence="2">C57BL/6J</strain>
        <tissue evidence="2">Head</tissue>
    </source>
</reference>
<protein>
    <submittedName>
        <fullName evidence="2">Uncharacterized protein</fullName>
    </submittedName>
</protein>
<keyword evidence="1" id="KW-0812">Transmembrane</keyword>
<proteinExistence type="evidence at transcript level"/>
<reference evidence="2" key="1">
    <citation type="journal article" date="1999" name="Methods Enzymol.">
        <title>High-efficiency full-length cDNA cloning.</title>
        <authorList>
            <person name="Carninci P."/>
            <person name="Hayashizaki Y."/>
        </authorList>
    </citation>
    <scope>NUCLEOTIDE SEQUENCE</scope>
    <source>
        <strain evidence="2">C57BL/6J</strain>
        <tissue evidence="2">Head</tissue>
    </source>
</reference>
<evidence type="ECO:0000313" key="2">
    <source>
        <dbReference type="EMBL" id="BAC38345.1"/>
    </source>
</evidence>
<feature type="transmembrane region" description="Helical" evidence="1">
    <location>
        <begin position="36"/>
        <end position="56"/>
    </location>
</feature>
<gene>
    <name evidence="3" type="primary">Gm10115</name>
</gene>
<reference evidence="2" key="3">
    <citation type="journal article" date="2000" name="Genome Res.">
        <title>RIKEN integrated sequence analysis (RISA) system--384-format sequencing pipeline with 384 multicapillary sequencer.</title>
        <authorList>
            <person name="Shibata K."/>
            <person name="Itoh M."/>
            <person name="Aizawa K."/>
            <person name="Nagaoka S."/>
            <person name="Sasaki N."/>
            <person name="Carninci P."/>
            <person name="Konno H."/>
            <person name="Akiyama J."/>
            <person name="Nishi K."/>
            <person name="Kitsunai T."/>
            <person name="Tashiro H."/>
            <person name="Itoh M."/>
            <person name="Sumi N."/>
            <person name="Ishii Y."/>
            <person name="Nakamura S."/>
            <person name="Hazama M."/>
            <person name="Nishine T."/>
            <person name="Harada A."/>
            <person name="Yamamoto R."/>
            <person name="Matsumoto H."/>
            <person name="Sakaguchi S."/>
            <person name="Ikegami T."/>
            <person name="Kashiwagi K."/>
            <person name="Fujiwake S."/>
            <person name="Inoue K."/>
            <person name="Togawa Y."/>
            <person name="Izawa M."/>
            <person name="Ohara E."/>
            <person name="Watahiki M."/>
            <person name="Yoneda Y."/>
            <person name="Ishikawa T."/>
            <person name="Ozawa K."/>
            <person name="Tanaka T."/>
            <person name="Matsuura S."/>
            <person name="Kawai J."/>
            <person name="Okazaki Y."/>
            <person name="Muramatsu M."/>
            <person name="Inoue Y."/>
            <person name="Kira A."/>
            <person name="Hayashizaki Y."/>
        </authorList>
    </citation>
    <scope>NUCLEOTIDE SEQUENCE</scope>
    <source>
        <strain evidence="2">C57BL/6J</strain>
        <tissue evidence="2">Head</tissue>
    </source>
</reference>
<keyword evidence="1" id="KW-0472">Membrane</keyword>
<reference evidence="2" key="4">
    <citation type="journal article" date="2001" name="Nature">
        <title>Functional annotation of a full-length mouse cDNA collection.</title>
        <authorList>
            <consortium name="The RIKEN Genome Exploration Research Group Phase II Team and the FANTOM Consortium"/>
        </authorList>
    </citation>
    <scope>NUCLEOTIDE SEQUENCE</scope>
    <source>
        <strain evidence="2">C57BL/6J</strain>
        <tissue evidence="2">Head</tissue>
    </source>
</reference>
<dbReference type="MGI" id="MGI:3641675">
    <property type="gene designation" value="Gm10115"/>
</dbReference>
<dbReference type="PhosphoSitePlus" id="Q8C4K5"/>
<evidence type="ECO:0000256" key="1">
    <source>
        <dbReference type="SAM" id="Phobius"/>
    </source>
</evidence>
<dbReference type="AlphaFoldDB" id="Q8C4K5"/>
<reference evidence="2" key="8">
    <citation type="journal article" date="2005" name="Science">
        <title>Antisense Transcription in the Mammalian Transcriptome.</title>
        <authorList>
            <consortium name="RIKEN Genome Exploration Research Group and Genome Science Group (Genome Network Project Core Group) and the FANTOM Consortium"/>
        </authorList>
    </citation>
    <scope>NUCLEOTIDE SEQUENCE</scope>
    <source>
        <strain evidence="2">C57BL/6J</strain>
        <tissue evidence="2">Head</tissue>
    </source>
</reference>
<reference evidence="2" key="2">
    <citation type="journal article" date="2000" name="Genome Res.">
        <title>Normalization and subtraction of cap-trapper-selected cDNAs to prepare full-length cDNA libraries for rapid discovery of new genes.</title>
        <authorList>
            <person name="Carninci P."/>
            <person name="Shibata Y."/>
            <person name="Hayatsu N."/>
            <person name="Sugahara Y."/>
            <person name="Shibata K."/>
            <person name="Itoh M."/>
            <person name="Konno H."/>
            <person name="Okazaki Y."/>
            <person name="Muramatsu M."/>
            <person name="Hayashizaki Y."/>
        </authorList>
    </citation>
    <scope>NUCLEOTIDE SEQUENCE</scope>
    <source>
        <strain evidence="2">C57BL/6J</strain>
        <tissue evidence="2">Head</tissue>
    </source>
</reference>
<reference evidence="2" key="6">
    <citation type="submission" date="2002-04" db="EMBL/GenBank/DDBJ databases">
        <authorList>
            <person name="Adachi J."/>
            <person name="Aizawa K."/>
            <person name="Akimura T."/>
            <person name="Arakawa T."/>
            <person name="Bono H."/>
            <person name="Carninci P."/>
            <person name="Fukuda S."/>
            <person name="Furuno M."/>
            <person name="Hanagaki T."/>
            <person name="Hara A."/>
            <person name="Hashizume W."/>
            <person name="Hayashida K."/>
            <person name="Hayatsu N."/>
            <person name="Hiramoto K."/>
            <person name="Hiraoka T."/>
            <person name="Hirozane T."/>
            <person name="Hori F."/>
            <person name="Imotani K."/>
            <person name="Ishii Y."/>
            <person name="Itoh M."/>
            <person name="Kagawa I."/>
            <person name="Kasukawa T."/>
            <person name="Katoh H."/>
            <person name="Kawai J."/>
            <person name="Kojima Y."/>
            <person name="Kondo S."/>
            <person name="Konno H."/>
            <person name="Kouda M."/>
            <person name="Koya S."/>
            <person name="Kurihara C."/>
            <person name="Matsuyama T."/>
            <person name="Miyazaki A."/>
            <person name="Murata M."/>
            <person name="Nakamura M."/>
            <person name="Nishi K."/>
            <person name="Nomura K."/>
            <person name="Numazaki R."/>
            <person name="Ohno M."/>
            <person name="Ohsato N."/>
            <person name="Okazaki Y."/>
            <person name="Saito R."/>
            <person name="Saitoh H."/>
            <person name="Sakai C."/>
            <person name="Sakai K."/>
            <person name="Sakazume N."/>
            <person name="Sano H."/>
            <person name="Sasaki D."/>
            <person name="Shibata K."/>
            <person name="Shinagawa A."/>
            <person name="Shiraki T."/>
            <person name="Sogabe Y."/>
            <person name="Tagami M."/>
            <person name="Tagawa A."/>
            <person name="Takahashi F."/>
            <person name="Takaku-Akahira S."/>
            <person name="Takeda Y."/>
            <person name="Tanaka T."/>
            <person name="Tomaru A."/>
            <person name="Toya T."/>
            <person name="Yasunishi A."/>
            <person name="Muramatsu M."/>
            <person name="Hayashizaki Y."/>
        </authorList>
    </citation>
    <scope>NUCLEOTIDE SEQUENCE</scope>
    <source>
        <strain evidence="2">C57BL/6J</strain>
        <tissue evidence="2">Head</tissue>
    </source>
</reference>
<reference evidence="2" key="7">
    <citation type="journal article" date="2005" name="Science">
        <title>The Transcriptional Landscape of the Mammalian Genome.</title>
        <authorList>
            <consortium name="The FANTOM Consortium"/>
            <consortium name="Riken Genome Exploration Research Group and Genome Science Group (Genome Network Project Core Group)"/>
        </authorList>
    </citation>
    <scope>NUCLEOTIDE SEQUENCE</scope>
    <source>
        <strain evidence="2">C57BL/6J</strain>
        <tissue evidence="2">Head</tissue>
    </source>
</reference>
<keyword evidence="1" id="KW-1133">Transmembrane helix</keyword>
<dbReference type="EMBL" id="AK081831">
    <property type="protein sequence ID" value="BAC38345.1"/>
    <property type="molecule type" value="mRNA"/>
</dbReference>
<accession>Q8C4K5</accession>
<sequence length="106" mass="11740">MDSSVGDTVRGDSWQQSCILCRFLIGLSQLDLHDLGLFYCVWGFIFSGFLPTALALESPQLRKSYLSSTSMMQESLLYQSKVKLKGHMSLSPSLSSSSKLAQILQV</sequence>
<organism evidence="2">
    <name type="scientific">Mus musculus</name>
    <name type="common">Mouse</name>
    <dbReference type="NCBI Taxonomy" id="10090"/>
    <lineage>
        <taxon>Eukaryota</taxon>
        <taxon>Metazoa</taxon>
        <taxon>Chordata</taxon>
        <taxon>Craniata</taxon>
        <taxon>Vertebrata</taxon>
        <taxon>Euteleostomi</taxon>
        <taxon>Mammalia</taxon>
        <taxon>Eutheria</taxon>
        <taxon>Euarchontoglires</taxon>
        <taxon>Glires</taxon>
        <taxon>Rodentia</taxon>
        <taxon>Myomorpha</taxon>
        <taxon>Muroidea</taxon>
        <taxon>Muridae</taxon>
        <taxon>Murinae</taxon>
        <taxon>Mus</taxon>
        <taxon>Mus</taxon>
    </lineage>
</organism>